<sequence>MIPGHRPCDPLQAAGALGLLIRGCGRAQGTLICQRSCQPIGSPNAPNGLARRHDCRPPSLQPPTRQRLGATSRFRPPSPGTRSKPLGALGLLIRGVGVGLNKPRSFQGAAADARLSACPTVPVADSPRCQGAGSPNAANGLALRNGDVPIPATAADSPRAKVLAAPTRPMAWRDVTAAVAAACARKLEAWPTCLVRTAELGDCEESCTAWACRIQLLRSCQGAGSPRHPQAPARCARCRGLASVFRAEADGPPNDYPPRPPRLVACPFEILRVPQRRVACPFEILSRPAVRARSLSGVSTCPRGRGSLVGIVVACTQSRMSGNWAVRVGRLRACAPNCRPAAPITLSPRPWVPCGEAGFLCCVPTSVEFECEAVPLRRAPPRGRGANLAAAPVFQSSGIPPNWPTRGRSCFRMRNAMPARGPPPLRPSRSRPLVLDKNDFLARLGPSSHRRRGSCGSWCRQGMLPG</sequence>
<accession>A0A4U5R1P7</accession>
<comment type="caution">
    <text evidence="2">The sequence shown here is derived from an EMBL/GenBank/DDBJ whole genome shotgun (WGS) entry which is preliminary data.</text>
</comment>
<organism evidence="2">
    <name type="scientific">Populus alba</name>
    <name type="common">White poplar</name>
    <dbReference type="NCBI Taxonomy" id="43335"/>
    <lineage>
        <taxon>Eukaryota</taxon>
        <taxon>Viridiplantae</taxon>
        <taxon>Streptophyta</taxon>
        <taxon>Embryophyta</taxon>
        <taxon>Tracheophyta</taxon>
        <taxon>Spermatophyta</taxon>
        <taxon>Magnoliopsida</taxon>
        <taxon>eudicotyledons</taxon>
        <taxon>Gunneridae</taxon>
        <taxon>Pentapetalae</taxon>
        <taxon>rosids</taxon>
        <taxon>fabids</taxon>
        <taxon>Malpighiales</taxon>
        <taxon>Salicaceae</taxon>
        <taxon>Saliceae</taxon>
        <taxon>Populus</taxon>
    </lineage>
</organism>
<gene>
    <name evidence="2" type="ORF">D5086_0000013180</name>
</gene>
<protein>
    <submittedName>
        <fullName evidence="2">Uncharacterized protein</fullName>
    </submittedName>
</protein>
<feature type="region of interest" description="Disordered" evidence="1">
    <location>
        <begin position="43"/>
        <end position="86"/>
    </location>
</feature>
<evidence type="ECO:0000256" key="1">
    <source>
        <dbReference type="SAM" id="MobiDB-lite"/>
    </source>
</evidence>
<proteinExistence type="predicted"/>
<name>A0A4U5R1P7_POPAL</name>
<dbReference type="AlphaFoldDB" id="A0A4U5R1P7"/>
<reference evidence="2" key="1">
    <citation type="submission" date="2018-10" db="EMBL/GenBank/DDBJ databases">
        <title>Population genomic analysis revealed the cold adaptation of white poplar.</title>
        <authorList>
            <person name="Liu Y.-J."/>
        </authorList>
    </citation>
    <scope>NUCLEOTIDE SEQUENCE [LARGE SCALE GENOMIC DNA]</scope>
    <source>
        <strain evidence="2">PAL-ZL1</strain>
    </source>
</reference>
<dbReference type="EMBL" id="RCHU01000027">
    <property type="protein sequence ID" value="TKS17494.1"/>
    <property type="molecule type" value="Genomic_DNA"/>
</dbReference>
<evidence type="ECO:0000313" key="2">
    <source>
        <dbReference type="EMBL" id="TKS17494.1"/>
    </source>
</evidence>